<dbReference type="Gene3D" id="3.40.50.300">
    <property type="entry name" value="P-loop containing nucleotide triphosphate hydrolases"/>
    <property type="match status" value="1"/>
</dbReference>
<dbReference type="GO" id="GO:0003677">
    <property type="term" value="F:DNA binding"/>
    <property type="evidence" value="ECO:0007669"/>
    <property type="project" value="InterPro"/>
</dbReference>
<dbReference type="GO" id="GO:0005524">
    <property type="term" value="F:ATP binding"/>
    <property type="evidence" value="ECO:0007669"/>
    <property type="project" value="UniProtKB-KW"/>
</dbReference>
<dbReference type="NCBIfam" id="TIGR02397">
    <property type="entry name" value="dnaX_nterm"/>
    <property type="match status" value="1"/>
</dbReference>
<dbReference type="PANTHER" id="PTHR11669">
    <property type="entry name" value="REPLICATION FACTOR C / DNA POLYMERASE III GAMMA-TAU SUBUNIT"/>
    <property type="match status" value="1"/>
</dbReference>
<dbReference type="Proteomes" id="UP000229314">
    <property type="component" value="Chromosome"/>
</dbReference>
<dbReference type="FunFam" id="3.40.50.300:FF:000014">
    <property type="entry name" value="DNA polymerase III subunit gamma/tau"/>
    <property type="match status" value="1"/>
</dbReference>
<dbReference type="Gene3D" id="1.20.272.10">
    <property type="match status" value="1"/>
</dbReference>
<evidence type="ECO:0000259" key="13">
    <source>
        <dbReference type="SMART" id="SM00382"/>
    </source>
</evidence>
<evidence type="ECO:0000256" key="11">
    <source>
        <dbReference type="RuleBase" id="RU364063"/>
    </source>
</evidence>
<dbReference type="NCBIfam" id="NF004046">
    <property type="entry name" value="PRK05563.1"/>
    <property type="match status" value="1"/>
</dbReference>
<dbReference type="GO" id="GO:0003887">
    <property type="term" value="F:DNA-directed DNA polymerase activity"/>
    <property type="evidence" value="ECO:0007669"/>
    <property type="project" value="UniProtKB-KW"/>
</dbReference>
<dbReference type="Gene3D" id="1.10.8.60">
    <property type="match status" value="1"/>
</dbReference>
<dbReference type="Pfam" id="PF22608">
    <property type="entry name" value="DNAX_ATPase_lid"/>
    <property type="match status" value="1"/>
</dbReference>
<dbReference type="CDD" id="cd00009">
    <property type="entry name" value="AAA"/>
    <property type="match status" value="1"/>
</dbReference>
<keyword evidence="7" id="KW-0862">Zinc</keyword>
<dbReference type="InterPro" id="IPR027417">
    <property type="entry name" value="P-loop_NTPase"/>
</dbReference>
<accession>A0A2D2C3S1</accession>
<feature type="compositionally biased region" description="Acidic residues" evidence="12">
    <location>
        <begin position="578"/>
        <end position="589"/>
    </location>
</feature>
<comment type="similarity">
    <text evidence="1 11">Belongs to the DnaX/STICHEL family.</text>
</comment>
<proteinExistence type="inferred from homology"/>
<dbReference type="FunFam" id="1.20.272.10:FF:000003">
    <property type="entry name" value="DNA polymerase III subunit gamma/tau"/>
    <property type="match status" value="1"/>
</dbReference>
<dbReference type="SMART" id="SM00382">
    <property type="entry name" value="AAA"/>
    <property type="match status" value="1"/>
</dbReference>
<feature type="region of interest" description="Disordered" evidence="12">
    <location>
        <begin position="558"/>
        <end position="589"/>
    </location>
</feature>
<dbReference type="InterPro" id="IPR012763">
    <property type="entry name" value="DNA_pol_III_sug/sutau_N"/>
</dbReference>
<keyword evidence="9 11" id="KW-0239">DNA-directed DNA polymerase</keyword>
<sequence>MSEEHTYQVLARKYRPETFADLVGQDAMVRTLKNAFAADRIAQAFIMTGIRGTGKTTTARIIAKGLNCVGPDGQGGPTTEPCGVCEHCVAISEGRHVDVMEMDAASRTGVNDIREIIESVHYRAASARYKIYIIDEVHMLSTSAFNALLKTLEEPPPHVKFIFATTEIRKVPVTVLSRCQRFDLRRIEPEVMIDLLKRIASRESAQITDDALALITRAAEGSARDATSLLDQAISHGAGETTAPQVRAMLGLADRGRVLDLFDMILRGAAAEALAELQAQYADGADPMAVLRDLAEITHWVSIVKITPEAIEDPTVGPDERARGAAMAEKLPMRALTRLWQMLLKALEEVGQAPNAMMAAEMAIIRLTHVADLPDPEALIRKVQASAAAGEFNRSAAPATRSDAPRAAAPRAPVAVRPDGAAAAIAVSPDALADFPDFEAVIALIRRMRDMKLLLDVEDHLRLVRYAPGRIEFNPTETAPRDFAQRLAERLRGWTGGQRWAVVVVSEPGAPTISEQRAAREAEARARAMENPTVQAIFAAFPGARITKIRPAPVPVAVEKPVGEDTSPHELTEGPVAEVEEWDPFEDEE</sequence>
<keyword evidence="2 11" id="KW-0808">Transferase</keyword>
<dbReference type="InterPro" id="IPR003593">
    <property type="entry name" value="AAA+_ATPase"/>
</dbReference>
<keyword evidence="5" id="KW-0479">Metal-binding</keyword>
<evidence type="ECO:0000313" key="15">
    <source>
        <dbReference type="Proteomes" id="UP000229314"/>
    </source>
</evidence>
<name>A0A2D2C3S1_9RHOB</name>
<comment type="subunit">
    <text evidence="11">DNA polymerase III contains a core (composed of alpha, epsilon and theta chains) that associates with a tau subunit. This core dimerizes to form the POLIII' complex. PolIII' associates with the gamma complex (composed of gamma, delta, delta', psi and chi chains) and with the beta chain to form the complete DNA polymerase III complex.</text>
</comment>
<dbReference type="InterPro" id="IPR045085">
    <property type="entry name" value="HLD_clamp_pol_III_gamma_tau"/>
</dbReference>
<keyword evidence="4 11" id="KW-0235">DNA replication</keyword>
<reference evidence="14 15" key="1">
    <citation type="submission" date="2017-10" db="EMBL/GenBank/DDBJ databases">
        <title>Complete genome sequence of Paracoccus yeei TT13 isolated from human skin.</title>
        <authorList>
            <person name="Lee K."/>
            <person name="Lim J.Y."/>
            <person name="Hwang I."/>
        </authorList>
    </citation>
    <scope>NUCLEOTIDE SEQUENCE [LARGE SCALE GENOMIC DNA]</scope>
    <source>
        <strain evidence="14 15">TT13</strain>
    </source>
</reference>
<evidence type="ECO:0000256" key="8">
    <source>
        <dbReference type="ARBA" id="ARBA00022840"/>
    </source>
</evidence>
<keyword evidence="8 11" id="KW-0067">ATP-binding</keyword>
<comment type="catalytic activity">
    <reaction evidence="10 11">
        <text>DNA(n) + a 2'-deoxyribonucleoside 5'-triphosphate = DNA(n+1) + diphosphate</text>
        <dbReference type="Rhea" id="RHEA:22508"/>
        <dbReference type="Rhea" id="RHEA-COMP:17339"/>
        <dbReference type="Rhea" id="RHEA-COMP:17340"/>
        <dbReference type="ChEBI" id="CHEBI:33019"/>
        <dbReference type="ChEBI" id="CHEBI:61560"/>
        <dbReference type="ChEBI" id="CHEBI:173112"/>
        <dbReference type="EC" id="2.7.7.7"/>
    </reaction>
</comment>
<dbReference type="SUPFAM" id="SSF48019">
    <property type="entry name" value="post-AAA+ oligomerization domain-like"/>
    <property type="match status" value="1"/>
</dbReference>
<feature type="domain" description="AAA+ ATPase" evidence="13">
    <location>
        <begin position="41"/>
        <end position="188"/>
    </location>
</feature>
<keyword evidence="3 11" id="KW-0548">Nucleotidyltransferase</keyword>
<dbReference type="AlphaFoldDB" id="A0A2D2C3S1"/>
<evidence type="ECO:0000256" key="2">
    <source>
        <dbReference type="ARBA" id="ARBA00022679"/>
    </source>
</evidence>
<dbReference type="PANTHER" id="PTHR11669:SF0">
    <property type="entry name" value="PROTEIN STICHEL-LIKE 2"/>
    <property type="match status" value="1"/>
</dbReference>
<dbReference type="RefSeq" id="WP_099649710.1">
    <property type="nucleotide sequence ID" value="NZ_CAJGAB010000013.1"/>
</dbReference>
<evidence type="ECO:0000256" key="10">
    <source>
        <dbReference type="ARBA" id="ARBA00049244"/>
    </source>
</evidence>
<dbReference type="InterPro" id="IPR022107">
    <property type="entry name" value="DNA_pol_III_gamma/tau_C"/>
</dbReference>
<evidence type="ECO:0000256" key="3">
    <source>
        <dbReference type="ARBA" id="ARBA00022695"/>
    </source>
</evidence>
<evidence type="ECO:0000256" key="4">
    <source>
        <dbReference type="ARBA" id="ARBA00022705"/>
    </source>
</evidence>
<evidence type="ECO:0000256" key="5">
    <source>
        <dbReference type="ARBA" id="ARBA00022723"/>
    </source>
</evidence>
<organism evidence="14 15">
    <name type="scientific">Paracoccus yeei</name>
    <dbReference type="NCBI Taxonomy" id="147645"/>
    <lineage>
        <taxon>Bacteria</taxon>
        <taxon>Pseudomonadati</taxon>
        <taxon>Pseudomonadota</taxon>
        <taxon>Alphaproteobacteria</taxon>
        <taxon>Rhodobacterales</taxon>
        <taxon>Paracoccaceae</taxon>
        <taxon>Paracoccus</taxon>
    </lineage>
</organism>
<keyword evidence="6 11" id="KW-0547">Nucleotide-binding</keyword>
<evidence type="ECO:0000256" key="7">
    <source>
        <dbReference type="ARBA" id="ARBA00022833"/>
    </source>
</evidence>
<gene>
    <name evidence="11" type="primary">dnaX</name>
    <name evidence="14" type="ORF">PYTT13_15560</name>
</gene>
<feature type="compositionally biased region" description="Basic and acidic residues" evidence="12">
    <location>
        <begin position="561"/>
        <end position="572"/>
    </location>
</feature>
<dbReference type="GeneID" id="78899065"/>
<dbReference type="InterPro" id="IPR022754">
    <property type="entry name" value="DNA_pol_III_gamma-3"/>
</dbReference>
<evidence type="ECO:0000256" key="6">
    <source>
        <dbReference type="ARBA" id="ARBA00022741"/>
    </source>
</evidence>
<dbReference type="Pfam" id="PF12362">
    <property type="entry name" value="DUF3646"/>
    <property type="match status" value="1"/>
</dbReference>
<dbReference type="InterPro" id="IPR050238">
    <property type="entry name" value="DNA_Rep/Repair_Clamp_Loader"/>
</dbReference>
<dbReference type="GO" id="GO:0046872">
    <property type="term" value="F:metal ion binding"/>
    <property type="evidence" value="ECO:0007669"/>
    <property type="project" value="UniProtKB-KW"/>
</dbReference>
<evidence type="ECO:0000256" key="1">
    <source>
        <dbReference type="ARBA" id="ARBA00006360"/>
    </source>
</evidence>
<dbReference type="EMBL" id="CP024422">
    <property type="protein sequence ID" value="ATQ57069.1"/>
    <property type="molecule type" value="Genomic_DNA"/>
</dbReference>
<dbReference type="EC" id="2.7.7.7" evidence="11"/>
<dbReference type="Pfam" id="PF13177">
    <property type="entry name" value="DNA_pol3_delta2"/>
    <property type="match status" value="1"/>
</dbReference>
<dbReference type="SUPFAM" id="SSF52540">
    <property type="entry name" value="P-loop containing nucleoside triphosphate hydrolases"/>
    <property type="match status" value="1"/>
</dbReference>
<comment type="function">
    <text evidence="11">DNA polymerase III is a complex, multichain enzyme responsible for most of the replicative synthesis in bacteria. This DNA polymerase also exhibits 3' to 5' exonuclease activity.</text>
</comment>
<evidence type="ECO:0000256" key="12">
    <source>
        <dbReference type="SAM" id="MobiDB-lite"/>
    </source>
</evidence>
<dbReference type="CDD" id="cd18137">
    <property type="entry name" value="HLD_clamp_pol_III_gamma_tau"/>
    <property type="match status" value="1"/>
</dbReference>
<dbReference type="FunFam" id="1.10.8.60:FF:000013">
    <property type="entry name" value="DNA polymerase III subunit gamma/tau"/>
    <property type="match status" value="1"/>
</dbReference>
<dbReference type="GO" id="GO:0009360">
    <property type="term" value="C:DNA polymerase III complex"/>
    <property type="evidence" value="ECO:0007669"/>
    <property type="project" value="InterPro"/>
</dbReference>
<dbReference type="InterPro" id="IPR008921">
    <property type="entry name" value="DNA_pol3_clamp-load_cplx_C"/>
</dbReference>
<evidence type="ECO:0000256" key="9">
    <source>
        <dbReference type="ARBA" id="ARBA00022932"/>
    </source>
</evidence>
<dbReference type="Pfam" id="PF12169">
    <property type="entry name" value="DNA_pol3_gamma3"/>
    <property type="match status" value="1"/>
</dbReference>
<protein>
    <recommendedName>
        <fullName evidence="11">DNA polymerase III subunit gamma/tau</fullName>
        <ecNumber evidence="11">2.7.7.7</ecNumber>
    </recommendedName>
</protein>
<dbReference type="GO" id="GO:0006261">
    <property type="term" value="P:DNA-templated DNA replication"/>
    <property type="evidence" value="ECO:0007669"/>
    <property type="project" value="TreeGrafter"/>
</dbReference>
<evidence type="ECO:0000313" key="14">
    <source>
        <dbReference type="EMBL" id="ATQ57069.1"/>
    </source>
</evidence>
<dbReference type="NCBIfam" id="NF006585">
    <property type="entry name" value="PRK09111.1"/>
    <property type="match status" value="1"/>
</dbReference>